<dbReference type="GO" id="GO:0006508">
    <property type="term" value="P:proteolysis"/>
    <property type="evidence" value="ECO:0007669"/>
    <property type="project" value="InterPro"/>
</dbReference>
<evidence type="ECO:0000313" key="2">
    <source>
        <dbReference type="Proteomes" id="UP001066276"/>
    </source>
</evidence>
<comment type="caution">
    <text evidence="1">The sequence shown here is derived from an EMBL/GenBank/DDBJ whole genome shotgun (WGS) entry which is preliminary data.</text>
</comment>
<reference evidence="1" key="1">
    <citation type="journal article" date="2022" name="bioRxiv">
        <title>Sequencing and chromosome-scale assembly of the giantPleurodeles waltlgenome.</title>
        <authorList>
            <person name="Brown T."/>
            <person name="Elewa A."/>
            <person name="Iarovenko S."/>
            <person name="Subramanian E."/>
            <person name="Araus A.J."/>
            <person name="Petzold A."/>
            <person name="Susuki M."/>
            <person name="Suzuki K.-i.T."/>
            <person name="Hayashi T."/>
            <person name="Toyoda A."/>
            <person name="Oliveira C."/>
            <person name="Osipova E."/>
            <person name="Leigh N.D."/>
            <person name="Simon A."/>
            <person name="Yun M.H."/>
        </authorList>
    </citation>
    <scope>NUCLEOTIDE SEQUENCE</scope>
    <source>
        <strain evidence="1">20211129_DDA</strain>
        <tissue evidence="1">Liver</tissue>
    </source>
</reference>
<dbReference type="AlphaFoldDB" id="A0AAV7RRP1"/>
<dbReference type="EMBL" id="JANPWB010000009">
    <property type="protein sequence ID" value="KAJ1154447.1"/>
    <property type="molecule type" value="Genomic_DNA"/>
</dbReference>
<name>A0AAV7RRP1_PLEWA</name>
<accession>A0AAV7RRP1</accession>
<dbReference type="Proteomes" id="UP001066276">
    <property type="component" value="Chromosome 5"/>
</dbReference>
<gene>
    <name evidence="1" type="ORF">NDU88_007199</name>
</gene>
<dbReference type="PANTHER" id="PTHR37984">
    <property type="entry name" value="PROTEIN CBG26694"/>
    <property type="match status" value="1"/>
</dbReference>
<dbReference type="GO" id="GO:0004190">
    <property type="term" value="F:aspartic-type endopeptidase activity"/>
    <property type="evidence" value="ECO:0007669"/>
    <property type="project" value="InterPro"/>
</dbReference>
<dbReference type="InterPro" id="IPR050951">
    <property type="entry name" value="Retrovirus_Pol_polyprotein"/>
</dbReference>
<evidence type="ECO:0000313" key="1">
    <source>
        <dbReference type="EMBL" id="KAJ1154447.1"/>
    </source>
</evidence>
<organism evidence="1 2">
    <name type="scientific">Pleurodeles waltl</name>
    <name type="common">Iberian ribbed newt</name>
    <dbReference type="NCBI Taxonomy" id="8319"/>
    <lineage>
        <taxon>Eukaryota</taxon>
        <taxon>Metazoa</taxon>
        <taxon>Chordata</taxon>
        <taxon>Craniata</taxon>
        <taxon>Vertebrata</taxon>
        <taxon>Euteleostomi</taxon>
        <taxon>Amphibia</taxon>
        <taxon>Batrachia</taxon>
        <taxon>Caudata</taxon>
        <taxon>Salamandroidea</taxon>
        <taxon>Salamandridae</taxon>
        <taxon>Pleurodelinae</taxon>
        <taxon>Pleurodeles</taxon>
    </lineage>
</organism>
<keyword evidence="2" id="KW-1185">Reference proteome</keyword>
<dbReference type="PANTHER" id="PTHR37984:SF11">
    <property type="entry name" value="INTEGRASE CATALYTIC DOMAIN-CONTAINING PROTEIN"/>
    <property type="match status" value="1"/>
</dbReference>
<protein>
    <submittedName>
        <fullName evidence="1">Uncharacterized protein</fullName>
    </submittedName>
</protein>
<proteinExistence type="predicted"/>
<sequence>MVAVVDTGASINLLAAEEHCRMSPTPELTKANVKVYAYGQRTPLALRGMFQTIITHGSQSTSAKVYVTEGGTGMLLGCKAAEELGIVTFALSIHQESVTELVSRYEGVFNGIGCLRGREIKLHIDHTVQLVALRHQRVAFHLRPQVRKIAVRPTSHRQAQLPT</sequence>
<dbReference type="InterPro" id="IPR001969">
    <property type="entry name" value="Aspartic_peptidase_AS"/>
</dbReference>
<dbReference type="PROSITE" id="PS00141">
    <property type="entry name" value="ASP_PROTEASE"/>
    <property type="match status" value="1"/>
</dbReference>